<dbReference type="AlphaFoldDB" id="A0A0A2F1C3"/>
<proteinExistence type="predicted"/>
<evidence type="ECO:0000259" key="2">
    <source>
        <dbReference type="Pfam" id="PF02638"/>
    </source>
</evidence>
<dbReference type="EMBL" id="JRAI01000082">
    <property type="protein sequence ID" value="KGN83802.1"/>
    <property type="molecule type" value="Genomic_DNA"/>
</dbReference>
<organism evidence="3 4">
    <name type="scientific">Porphyromonas gulae</name>
    <dbReference type="NCBI Taxonomy" id="111105"/>
    <lineage>
        <taxon>Bacteria</taxon>
        <taxon>Pseudomonadati</taxon>
        <taxon>Bacteroidota</taxon>
        <taxon>Bacteroidia</taxon>
        <taxon>Bacteroidales</taxon>
        <taxon>Porphyromonadaceae</taxon>
        <taxon>Porphyromonas</taxon>
    </lineage>
</organism>
<dbReference type="Gene3D" id="3.20.20.80">
    <property type="entry name" value="Glycosidases"/>
    <property type="match status" value="1"/>
</dbReference>
<evidence type="ECO:0000313" key="4">
    <source>
        <dbReference type="Proteomes" id="UP000030130"/>
    </source>
</evidence>
<dbReference type="eggNOG" id="COG1649">
    <property type="taxonomic scope" value="Bacteria"/>
</dbReference>
<keyword evidence="1" id="KW-0732">Signal</keyword>
<evidence type="ECO:0000313" key="3">
    <source>
        <dbReference type="EMBL" id="KGN83802.1"/>
    </source>
</evidence>
<dbReference type="InterPro" id="IPR003790">
    <property type="entry name" value="GHL10"/>
</dbReference>
<comment type="caution">
    <text evidence="3">The sequence shown here is derived from an EMBL/GenBank/DDBJ whole genome shotgun (WGS) entry which is preliminary data.</text>
</comment>
<evidence type="ECO:0000256" key="1">
    <source>
        <dbReference type="ARBA" id="ARBA00022729"/>
    </source>
</evidence>
<dbReference type="Pfam" id="PF02638">
    <property type="entry name" value="GHL10"/>
    <property type="match status" value="1"/>
</dbReference>
<reference evidence="3 4" key="1">
    <citation type="submission" date="2014-08" db="EMBL/GenBank/DDBJ databases">
        <title>Porphyromonas gulae strain:COT-052_OH1451 Genome sequencing.</title>
        <authorList>
            <person name="Wallis C."/>
            <person name="Deusch O."/>
            <person name="O'Flynn C."/>
            <person name="Davis I."/>
            <person name="Jospin G."/>
            <person name="Darling A.E."/>
            <person name="Coil D.A."/>
            <person name="Alexiev A."/>
            <person name="Horsfall A."/>
            <person name="Kirkwood N."/>
            <person name="Harris S."/>
            <person name="Eisen J.A."/>
        </authorList>
    </citation>
    <scope>NUCLEOTIDE SEQUENCE [LARGE SCALE GENOMIC DNA]</scope>
    <source>
        <strain evidence="4">COT-052 OH1451</strain>
    </source>
</reference>
<protein>
    <submittedName>
        <fullName evidence="3">Lipoprotein</fullName>
    </submittedName>
</protein>
<dbReference type="InterPro" id="IPR017853">
    <property type="entry name" value="GH"/>
</dbReference>
<feature type="domain" description="Glycosyl hydrolase-like 10" evidence="2">
    <location>
        <begin position="43"/>
        <end position="353"/>
    </location>
</feature>
<dbReference type="STRING" id="111105.HR09_02170"/>
<dbReference type="Proteomes" id="UP000030130">
    <property type="component" value="Unassembled WGS sequence"/>
</dbReference>
<sequence length="512" mass="59143">MYRCSRRSPAFFLALVFCVMALFSCGTKRKLPSQVYTDYPKREFRAAWIQTVYQSEYARLAPAEVRRLLIGRLDKLKEAGCNAIIFQIRPESDAWYESAIEPWSRFLTGRQGQAPTPLWDPLAFMVSECHKRGMELHAWINPYRASTSGTAGLAPNHPYHRYPEWFVTYNNQLYYDPGVPDCRAYICRIVRDITMRYDVDAIHMDDYFYPYPVAGMAFPDGDSFRRYGQGYTSQTKGDWRRENVNKLVHEIKQTILQSKPWVRFGISPFGIYRNKRSSPSGSETAGLQNYDDLYADVLLWQKRGWIDYVIPQIYWEIGHKAADYATLAEWWGRNSVGAAHLYFGQDVKRTMTARQLAPKMRMQRTVAAGHALWPAGEVVNNTQGVADSLRSRYHRYPALIPAYTAMHRQAPPKVKGLHAAWLPSGFHLIWLAEKDESDPVKAAYFVVYAFRHGVKKTTQHAENIWVITPENSIRLPDSHASADYTYWVTAVDRFHNESKPAKLKVKARNKRP</sequence>
<dbReference type="InterPro" id="IPR052177">
    <property type="entry name" value="Divisome_Glycosyl_Hydrolase"/>
</dbReference>
<dbReference type="PROSITE" id="PS51257">
    <property type="entry name" value="PROKAR_LIPOPROTEIN"/>
    <property type="match status" value="1"/>
</dbReference>
<dbReference type="SUPFAM" id="SSF51445">
    <property type="entry name" value="(Trans)glycosidases"/>
    <property type="match status" value="1"/>
</dbReference>
<name>A0A0A2F1C3_9PORP</name>
<keyword evidence="3" id="KW-0449">Lipoprotein</keyword>
<dbReference type="PANTHER" id="PTHR43405">
    <property type="entry name" value="GLYCOSYL HYDROLASE DIGH"/>
    <property type="match status" value="1"/>
</dbReference>
<accession>A0A0A2F1C3</accession>
<dbReference type="PANTHER" id="PTHR43405:SF1">
    <property type="entry name" value="GLYCOSYL HYDROLASE DIGH"/>
    <property type="match status" value="1"/>
</dbReference>
<gene>
    <name evidence="3" type="ORF">HR08_10095</name>
</gene>